<proteinExistence type="predicted"/>
<keyword evidence="2" id="KW-1185">Reference proteome</keyword>
<evidence type="ECO:0000313" key="1">
    <source>
        <dbReference type="EMBL" id="KAJ8002316.1"/>
    </source>
</evidence>
<dbReference type="Proteomes" id="UP001157502">
    <property type="component" value="Chromosome 14"/>
</dbReference>
<protein>
    <submittedName>
        <fullName evidence="1">Uncharacterized protein</fullName>
    </submittedName>
</protein>
<gene>
    <name evidence="1" type="ORF">DPEC_G00178610</name>
</gene>
<evidence type="ECO:0000313" key="2">
    <source>
        <dbReference type="Proteomes" id="UP001157502"/>
    </source>
</evidence>
<comment type="caution">
    <text evidence="1">The sequence shown here is derived from an EMBL/GenBank/DDBJ whole genome shotgun (WGS) entry which is preliminary data.</text>
</comment>
<sequence>MTKLNQVCRGGDNDDGSEDRENDCRSLPAGGGRLASEGVLTVDARLQQRVDPDLGDDPEDAELVGQGADDGNPLEGLSPAHPSPAPNIAPPGCTPPTPRDTEGPLPASGVDDVLDSVRRGPLDVQGAGNLQHPRLLEGTSHHRPEERDMK</sequence>
<accession>A0ACC2GFM6</accession>
<organism evidence="1 2">
    <name type="scientific">Dallia pectoralis</name>
    <name type="common">Alaska blackfish</name>
    <dbReference type="NCBI Taxonomy" id="75939"/>
    <lineage>
        <taxon>Eukaryota</taxon>
        <taxon>Metazoa</taxon>
        <taxon>Chordata</taxon>
        <taxon>Craniata</taxon>
        <taxon>Vertebrata</taxon>
        <taxon>Euteleostomi</taxon>
        <taxon>Actinopterygii</taxon>
        <taxon>Neopterygii</taxon>
        <taxon>Teleostei</taxon>
        <taxon>Protacanthopterygii</taxon>
        <taxon>Esociformes</taxon>
        <taxon>Umbridae</taxon>
        <taxon>Dallia</taxon>
    </lineage>
</organism>
<reference evidence="1" key="1">
    <citation type="submission" date="2021-05" db="EMBL/GenBank/DDBJ databases">
        <authorList>
            <person name="Pan Q."/>
            <person name="Jouanno E."/>
            <person name="Zahm M."/>
            <person name="Klopp C."/>
            <person name="Cabau C."/>
            <person name="Louis A."/>
            <person name="Berthelot C."/>
            <person name="Parey E."/>
            <person name="Roest Crollius H."/>
            <person name="Montfort J."/>
            <person name="Robinson-Rechavi M."/>
            <person name="Bouchez O."/>
            <person name="Lampietro C."/>
            <person name="Lopez Roques C."/>
            <person name="Donnadieu C."/>
            <person name="Postlethwait J."/>
            <person name="Bobe J."/>
            <person name="Dillon D."/>
            <person name="Chandos A."/>
            <person name="von Hippel F."/>
            <person name="Guiguen Y."/>
        </authorList>
    </citation>
    <scope>NUCLEOTIDE SEQUENCE</scope>
    <source>
        <strain evidence="1">YG-Jan2019</strain>
    </source>
</reference>
<dbReference type="EMBL" id="CM055741">
    <property type="protein sequence ID" value="KAJ8002316.1"/>
    <property type="molecule type" value="Genomic_DNA"/>
</dbReference>
<name>A0ACC2GFM6_DALPE</name>